<dbReference type="WBParaSite" id="PSU_v2.g19756.t1">
    <property type="protein sequence ID" value="PSU_v2.g19756.t1"/>
    <property type="gene ID" value="PSU_v2.g19756"/>
</dbReference>
<keyword evidence="2" id="KW-0732">Signal</keyword>
<protein>
    <submittedName>
        <fullName evidence="4">Uncharacterized protein</fullName>
    </submittedName>
</protein>
<dbReference type="SUPFAM" id="SSF51445">
    <property type="entry name" value="(Trans)glycosidases"/>
    <property type="match status" value="1"/>
</dbReference>
<dbReference type="Proteomes" id="UP000887577">
    <property type="component" value="Unplaced"/>
</dbReference>
<dbReference type="GO" id="GO:0045087">
    <property type="term" value="P:innate immune response"/>
    <property type="evidence" value="ECO:0007669"/>
    <property type="project" value="TreeGrafter"/>
</dbReference>
<evidence type="ECO:0000256" key="1">
    <source>
        <dbReference type="SAM" id="Phobius"/>
    </source>
</evidence>
<reference evidence="4" key="1">
    <citation type="submission" date="2022-11" db="UniProtKB">
        <authorList>
            <consortium name="WormBaseParasite"/>
        </authorList>
    </citation>
    <scope>IDENTIFICATION</scope>
</reference>
<dbReference type="GO" id="GO:0007165">
    <property type="term" value="P:signal transduction"/>
    <property type="evidence" value="ECO:0007669"/>
    <property type="project" value="TreeGrafter"/>
</dbReference>
<dbReference type="AlphaFoldDB" id="A0A914YLH7"/>
<dbReference type="Gene3D" id="3.20.20.80">
    <property type="entry name" value="Glycosidases"/>
    <property type="match status" value="1"/>
</dbReference>
<evidence type="ECO:0000313" key="3">
    <source>
        <dbReference type="Proteomes" id="UP000887577"/>
    </source>
</evidence>
<feature type="signal peptide" evidence="2">
    <location>
        <begin position="1"/>
        <end position="20"/>
    </location>
</feature>
<keyword evidence="1" id="KW-0472">Membrane</keyword>
<keyword evidence="1" id="KW-0812">Transmembrane</keyword>
<evidence type="ECO:0000313" key="4">
    <source>
        <dbReference type="WBParaSite" id="PSU_v2.g19756.t1"/>
    </source>
</evidence>
<dbReference type="InterPro" id="IPR051595">
    <property type="entry name" value="GH25_Enzymes"/>
</dbReference>
<keyword evidence="3" id="KW-1185">Reference proteome</keyword>
<keyword evidence="1" id="KW-1133">Transmembrane helix</keyword>
<feature type="chain" id="PRO_5038007945" evidence="2">
    <location>
        <begin position="21"/>
        <end position="258"/>
    </location>
</feature>
<dbReference type="PANTHER" id="PTHR23208:SF36">
    <property type="entry name" value="LYSOZYME-RELATED"/>
    <property type="match status" value="1"/>
</dbReference>
<accession>A0A914YLH7</accession>
<name>A0A914YLH7_9BILA</name>
<dbReference type="PANTHER" id="PTHR23208">
    <property type="entry name" value="LYSOZYME PROTEIN"/>
    <property type="match status" value="1"/>
</dbReference>
<evidence type="ECO:0000256" key="2">
    <source>
        <dbReference type="SAM" id="SignalP"/>
    </source>
</evidence>
<feature type="transmembrane region" description="Helical" evidence="1">
    <location>
        <begin position="238"/>
        <end position="256"/>
    </location>
</feature>
<sequence>MISKIFLIFLLVLSVAVGDATQIFKSVRHERRSHRGLKTAIVKESVQHPRLFTHAFLAPPLHASAKASYNFAVDIVDYGSASTFQCIYKQGYNAVFIQGYSPSNGGSVNTNLISNLNNAAVAGLGNEIYVTPTMAKTGQTQFDAVYNQLKNSGVNVRSIWLQVTSPINWGNNVQNNVNLITSFASRANHWCSLDSLKAMEFRLEFLQIHMIGNKSLEATLDFQAFDFGIGIIMAKDQMLNLLQILMIFVPLLVGLLQL</sequence>
<dbReference type="InterPro" id="IPR017853">
    <property type="entry name" value="GH"/>
</dbReference>
<proteinExistence type="predicted"/>
<organism evidence="3 4">
    <name type="scientific">Panagrolaimus superbus</name>
    <dbReference type="NCBI Taxonomy" id="310955"/>
    <lineage>
        <taxon>Eukaryota</taxon>
        <taxon>Metazoa</taxon>
        <taxon>Ecdysozoa</taxon>
        <taxon>Nematoda</taxon>
        <taxon>Chromadorea</taxon>
        <taxon>Rhabditida</taxon>
        <taxon>Tylenchina</taxon>
        <taxon>Panagrolaimomorpha</taxon>
        <taxon>Panagrolaimoidea</taxon>
        <taxon>Panagrolaimidae</taxon>
        <taxon>Panagrolaimus</taxon>
    </lineage>
</organism>